<sequence>MVSAEQDFWQYPLMTTFHRKVLGEKTQLKTLAEWKLGFFGAKKIKISPWREPFQHFQILFRAIQRNVTIRLFISISPKSRVIVSSLPSRDEGNRSYFAESSKPRPKSMPKQSNFGNGVVELE</sequence>
<proteinExistence type="predicted"/>
<dbReference type="EMBL" id="JAATIQ010000141">
    <property type="protein sequence ID" value="KAF4377878.1"/>
    <property type="molecule type" value="Genomic_DNA"/>
</dbReference>
<keyword evidence="3" id="KW-1185">Reference proteome</keyword>
<dbReference type="Proteomes" id="UP000583929">
    <property type="component" value="Unassembled WGS sequence"/>
</dbReference>
<dbReference type="AlphaFoldDB" id="A0A7J6G4U3"/>
<feature type="region of interest" description="Disordered" evidence="1">
    <location>
        <begin position="86"/>
        <end position="122"/>
    </location>
</feature>
<organism evidence="2 3">
    <name type="scientific">Cannabis sativa</name>
    <name type="common">Hemp</name>
    <name type="synonym">Marijuana</name>
    <dbReference type="NCBI Taxonomy" id="3483"/>
    <lineage>
        <taxon>Eukaryota</taxon>
        <taxon>Viridiplantae</taxon>
        <taxon>Streptophyta</taxon>
        <taxon>Embryophyta</taxon>
        <taxon>Tracheophyta</taxon>
        <taxon>Spermatophyta</taxon>
        <taxon>Magnoliopsida</taxon>
        <taxon>eudicotyledons</taxon>
        <taxon>Gunneridae</taxon>
        <taxon>Pentapetalae</taxon>
        <taxon>rosids</taxon>
        <taxon>fabids</taxon>
        <taxon>Rosales</taxon>
        <taxon>Cannabaceae</taxon>
        <taxon>Cannabis</taxon>
    </lineage>
</organism>
<gene>
    <name evidence="2" type="ORF">G4B88_031544</name>
</gene>
<accession>A0A7J6G4U3</accession>
<name>A0A7J6G4U3_CANSA</name>
<reference evidence="2 3" key="1">
    <citation type="journal article" date="2020" name="bioRxiv">
        <title>Sequence and annotation of 42 cannabis genomes reveals extensive copy number variation in cannabinoid synthesis and pathogen resistance genes.</title>
        <authorList>
            <person name="Mckernan K.J."/>
            <person name="Helbert Y."/>
            <person name="Kane L.T."/>
            <person name="Ebling H."/>
            <person name="Zhang L."/>
            <person name="Liu B."/>
            <person name="Eaton Z."/>
            <person name="Mclaughlin S."/>
            <person name="Kingan S."/>
            <person name="Baybayan P."/>
            <person name="Concepcion G."/>
            <person name="Jordan M."/>
            <person name="Riva A."/>
            <person name="Barbazuk W."/>
            <person name="Harkins T."/>
        </authorList>
    </citation>
    <scope>NUCLEOTIDE SEQUENCE [LARGE SCALE GENOMIC DNA]</scope>
    <source>
        <strain evidence="3">cv. Jamaican Lion 4</strain>
        <tissue evidence="2">Leaf</tissue>
    </source>
</reference>
<evidence type="ECO:0000256" key="1">
    <source>
        <dbReference type="SAM" id="MobiDB-lite"/>
    </source>
</evidence>
<protein>
    <submittedName>
        <fullName evidence="2">Uncharacterized protein</fullName>
    </submittedName>
</protein>
<evidence type="ECO:0000313" key="2">
    <source>
        <dbReference type="EMBL" id="KAF4377878.1"/>
    </source>
</evidence>
<comment type="caution">
    <text evidence="2">The sequence shown here is derived from an EMBL/GenBank/DDBJ whole genome shotgun (WGS) entry which is preliminary data.</text>
</comment>
<evidence type="ECO:0000313" key="3">
    <source>
        <dbReference type="Proteomes" id="UP000583929"/>
    </source>
</evidence>